<dbReference type="SUPFAM" id="SSF54928">
    <property type="entry name" value="RNA-binding domain, RBD"/>
    <property type="match status" value="1"/>
</dbReference>
<evidence type="ECO:0000256" key="8">
    <source>
        <dbReference type="SAM" id="Phobius"/>
    </source>
</evidence>
<dbReference type="InterPro" id="IPR035979">
    <property type="entry name" value="RBD_domain_sf"/>
</dbReference>
<accession>A0ABM0MYN6</accession>
<proteinExistence type="predicted"/>
<keyword evidence="4 8" id="KW-1133">Transmembrane helix</keyword>
<gene>
    <name evidence="11" type="primary">LOC102809746</name>
</gene>
<feature type="domain" description="Man1/Src1-like C-terminal" evidence="9">
    <location>
        <begin position="283"/>
        <end position="516"/>
    </location>
</feature>
<dbReference type="PANTHER" id="PTHR13428">
    <property type="entry name" value="INNER NUCLEAR MEMBRANE PROTEIN MAN1 LEM DOMAIN CONTAINING PROTEIN"/>
    <property type="match status" value="1"/>
</dbReference>
<feature type="transmembrane region" description="Helical" evidence="8">
    <location>
        <begin position="399"/>
        <end position="422"/>
    </location>
</feature>
<feature type="region of interest" description="Disordered" evidence="7">
    <location>
        <begin position="1"/>
        <end position="26"/>
    </location>
</feature>
<evidence type="ECO:0000313" key="10">
    <source>
        <dbReference type="Proteomes" id="UP000694865"/>
    </source>
</evidence>
<keyword evidence="2" id="KW-0597">Phosphoprotein</keyword>
<reference evidence="11" key="1">
    <citation type="submission" date="2025-08" db="UniProtKB">
        <authorList>
            <consortium name="RefSeq"/>
        </authorList>
    </citation>
    <scope>IDENTIFICATION</scope>
    <source>
        <tissue evidence="11">Testes</tissue>
    </source>
</reference>
<dbReference type="GeneID" id="102809746"/>
<dbReference type="Pfam" id="PF09402">
    <property type="entry name" value="MSC"/>
    <property type="match status" value="1"/>
</dbReference>
<evidence type="ECO:0000313" key="11">
    <source>
        <dbReference type="RefSeq" id="XP_006825127.1"/>
    </source>
</evidence>
<keyword evidence="6" id="KW-0539">Nucleus</keyword>
<dbReference type="InterPro" id="IPR034394">
    <property type="entry name" value="Man1_RRM"/>
</dbReference>
<keyword evidence="10" id="KW-1185">Reference proteome</keyword>
<evidence type="ECO:0000256" key="5">
    <source>
        <dbReference type="ARBA" id="ARBA00023136"/>
    </source>
</evidence>
<dbReference type="InterPro" id="IPR052277">
    <property type="entry name" value="INM_ESCRT-Associated"/>
</dbReference>
<dbReference type="InterPro" id="IPR041885">
    <property type="entry name" value="MAN1_winged_helix_dom"/>
</dbReference>
<feature type="transmembrane region" description="Helical" evidence="8">
    <location>
        <begin position="228"/>
        <end position="251"/>
    </location>
</feature>
<feature type="compositionally biased region" description="Polar residues" evidence="7">
    <location>
        <begin position="125"/>
        <end position="139"/>
    </location>
</feature>
<keyword evidence="5 8" id="KW-0472">Membrane</keyword>
<dbReference type="InterPro" id="IPR012677">
    <property type="entry name" value="Nucleotide-bd_a/b_plait_sf"/>
</dbReference>
<evidence type="ECO:0000259" key="9">
    <source>
        <dbReference type="Pfam" id="PF09402"/>
    </source>
</evidence>
<evidence type="ECO:0000256" key="6">
    <source>
        <dbReference type="ARBA" id="ARBA00023242"/>
    </source>
</evidence>
<name>A0ABM0MYN6_SACKO</name>
<feature type="region of interest" description="Disordered" evidence="7">
    <location>
        <begin position="181"/>
        <end position="205"/>
    </location>
</feature>
<dbReference type="InterPro" id="IPR018996">
    <property type="entry name" value="Man1/Src1-like_C"/>
</dbReference>
<dbReference type="PANTHER" id="PTHR13428:SF12">
    <property type="entry name" value="INNER NUCLEAR MEMBRANE PROTEIN MAN1"/>
    <property type="match status" value="1"/>
</dbReference>
<evidence type="ECO:0000256" key="4">
    <source>
        <dbReference type="ARBA" id="ARBA00022989"/>
    </source>
</evidence>
<keyword evidence="3 8" id="KW-0812">Transmembrane</keyword>
<feature type="compositionally biased region" description="Low complexity" evidence="7">
    <location>
        <begin position="65"/>
        <end position="77"/>
    </location>
</feature>
<evidence type="ECO:0000256" key="1">
    <source>
        <dbReference type="ARBA" id="ARBA00004540"/>
    </source>
</evidence>
<dbReference type="RefSeq" id="XP_006825127.1">
    <property type="nucleotide sequence ID" value="XM_006825064.1"/>
</dbReference>
<dbReference type="Gene3D" id="3.30.70.330">
    <property type="match status" value="1"/>
</dbReference>
<comment type="subcellular location">
    <subcellularLocation>
        <location evidence="1">Nucleus inner membrane</location>
    </subcellularLocation>
</comment>
<evidence type="ECO:0000256" key="2">
    <source>
        <dbReference type="ARBA" id="ARBA00022553"/>
    </source>
</evidence>
<dbReference type="CDD" id="cd12286">
    <property type="entry name" value="RRM_Man1"/>
    <property type="match status" value="1"/>
</dbReference>
<feature type="region of interest" description="Disordered" evidence="7">
    <location>
        <begin position="39"/>
        <end position="147"/>
    </location>
</feature>
<evidence type="ECO:0000256" key="7">
    <source>
        <dbReference type="SAM" id="MobiDB-lite"/>
    </source>
</evidence>
<dbReference type="Gene3D" id="1.10.10.1180">
    <property type="entry name" value="MAN1, winged-helix domain"/>
    <property type="match status" value="1"/>
</dbReference>
<feature type="compositionally biased region" description="Basic residues" evidence="7">
    <location>
        <begin position="84"/>
        <end position="101"/>
    </location>
</feature>
<organism evidence="10 11">
    <name type="scientific">Saccoglossus kowalevskii</name>
    <name type="common">Acorn worm</name>
    <dbReference type="NCBI Taxonomy" id="10224"/>
    <lineage>
        <taxon>Eukaryota</taxon>
        <taxon>Metazoa</taxon>
        <taxon>Hemichordata</taxon>
        <taxon>Enteropneusta</taxon>
        <taxon>Harrimaniidae</taxon>
        <taxon>Saccoglossus</taxon>
    </lineage>
</organism>
<sequence>MAARRGAKRAAVQASSMNDEDQELEKNYRNLDRIKNLIISAQHRRKNGVSAKGTQRRNSAKFFSSDESGSEAASSSATPTSRKQTTRASRRKSTGIVKIKKTKDLVSLPTTPRARLNRIPREIPNNVNEQNDDPPSTASKIDDRFSETDEEVDIADAATNTSFAYSDDNSTPILRRRSKLSDNVAVASEHSNHSSGPSAYDDDDNPLQHEFLLQEDLSGSFGSKYGHVISVALVVIVVIFFLTLGVIYLTVEVSDDDTVISDDHLLCSKLPGDKSDCSNKLRYEKALSVIHHLYDNLCILAGESECSSEILSKNISLDVARNWTLTKLKAESQGEHSAEEVYQVLNDSLNILLNHSDWGIRLFDSNMQITNITDDVEWLDSEHPHMSIWCRIQRSVTSLFFRITMLFIVIICSWGLCAYIKYRWKREEEEQRLVYEMVEKIIDVLKTHHESCRRDRGLQPFLAIPHVRDMLLQPSERRPRGRIWDKAVKFLESSESRVRVESQCISGEDFAVWRWLQVMSSATKDDDLPSKKQWQGQAFENLETAVKTPTYSPTSCLKIRNMFDPSLEHGENWHLAIHDAVLEKCKDNDGIVHVAVDKTSKEGCVYMKCNSPQSAGKAFKLLHGCWFDGKLVTVKYLRLDRYHQRFPSVQNSSSPLKTTALPDTTQTSRIYPSLDGLNTDDAV</sequence>
<protein>
    <submittedName>
        <fullName evidence="11">Inner nuclear membrane protein Man1-like</fullName>
    </submittedName>
</protein>
<dbReference type="Proteomes" id="UP000694865">
    <property type="component" value="Unplaced"/>
</dbReference>
<evidence type="ECO:0000256" key="3">
    <source>
        <dbReference type="ARBA" id="ARBA00022692"/>
    </source>
</evidence>